<feature type="region of interest" description="Disordered" evidence="1">
    <location>
        <begin position="51"/>
        <end position="92"/>
    </location>
</feature>
<evidence type="ECO:0000313" key="2">
    <source>
        <dbReference type="EMBL" id="KFD63767.1"/>
    </source>
</evidence>
<reference evidence="2" key="1">
    <citation type="journal article" date="2014" name="Nat. Genet.">
        <title>Genome and transcriptome of the porcine whipworm Trichuris suis.</title>
        <authorList>
            <person name="Jex A.R."/>
            <person name="Nejsum P."/>
            <person name="Schwarz E.M."/>
            <person name="Hu L."/>
            <person name="Young N.D."/>
            <person name="Hall R.S."/>
            <person name="Korhonen P.K."/>
            <person name="Liao S."/>
            <person name="Thamsborg S."/>
            <person name="Xia J."/>
            <person name="Xu P."/>
            <person name="Wang S."/>
            <person name="Scheerlinck J.P."/>
            <person name="Hofmann A."/>
            <person name="Sternberg P.W."/>
            <person name="Wang J."/>
            <person name="Gasser R.B."/>
        </authorList>
    </citation>
    <scope>NUCLEOTIDE SEQUENCE [LARGE SCALE GENOMIC DNA]</scope>
    <source>
        <strain evidence="2">DCEP-RM93F</strain>
    </source>
</reference>
<accession>A0A085N2S1</accession>
<name>A0A085N2S1_9BILA</name>
<dbReference type="EMBL" id="KL367566">
    <property type="protein sequence ID" value="KFD63767.1"/>
    <property type="molecule type" value="Genomic_DNA"/>
</dbReference>
<dbReference type="Proteomes" id="UP000030758">
    <property type="component" value="Unassembled WGS sequence"/>
</dbReference>
<protein>
    <submittedName>
        <fullName evidence="2">Uncharacterized protein</fullName>
    </submittedName>
</protein>
<dbReference type="AlphaFoldDB" id="A0A085N2S1"/>
<sequence>MTTRDFGFLLHPSSAAERQEYISTWELQEMVSPPQRKFCYFLLEIPVCLTTTVGGGGGQNPENRNPDRSKSRQSKSRTSFVNSSMYCPEDET</sequence>
<organism evidence="2">
    <name type="scientific">Trichuris suis</name>
    <name type="common">pig whipworm</name>
    <dbReference type="NCBI Taxonomy" id="68888"/>
    <lineage>
        <taxon>Eukaryota</taxon>
        <taxon>Metazoa</taxon>
        <taxon>Ecdysozoa</taxon>
        <taxon>Nematoda</taxon>
        <taxon>Enoplea</taxon>
        <taxon>Dorylaimia</taxon>
        <taxon>Trichinellida</taxon>
        <taxon>Trichuridae</taxon>
        <taxon>Trichuris</taxon>
    </lineage>
</organism>
<gene>
    <name evidence="2" type="ORF">M514_24025</name>
</gene>
<proteinExistence type="predicted"/>
<evidence type="ECO:0000256" key="1">
    <source>
        <dbReference type="SAM" id="MobiDB-lite"/>
    </source>
</evidence>